<dbReference type="AlphaFoldDB" id="A0A5P8VZG2"/>
<sequence length="63" mass="7389">MTRLLKQWGYIPGRLVIEVQYNIDALISDTTLLLSIPENSRKIFEFRQRVGFKNIDFPAFADE</sequence>
<dbReference type="KEGG" id="nsh:GXM_03264"/>
<accession>A0A5P8VZG2</accession>
<dbReference type="EMBL" id="CP045226">
    <property type="protein sequence ID" value="QFS45787.1"/>
    <property type="molecule type" value="Genomic_DNA"/>
</dbReference>
<keyword evidence="2" id="KW-1185">Reference proteome</keyword>
<evidence type="ECO:0000313" key="2">
    <source>
        <dbReference type="Proteomes" id="UP000326678"/>
    </source>
</evidence>
<evidence type="ECO:0000313" key="1">
    <source>
        <dbReference type="EMBL" id="QFS45787.1"/>
    </source>
</evidence>
<dbReference type="Proteomes" id="UP000326678">
    <property type="component" value="Chromosome Gxm1"/>
</dbReference>
<gene>
    <name evidence="1" type="ORF">GXM_03264</name>
</gene>
<reference evidence="1 2" key="1">
    <citation type="submission" date="2019-10" db="EMBL/GenBank/DDBJ databases">
        <title>Genomic and transcriptomic insights into the perfect genentic adaptation of a filamentous nitrogen-fixing cyanobacterium to rice fields.</title>
        <authorList>
            <person name="Chen Z."/>
        </authorList>
    </citation>
    <scope>NUCLEOTIDE SEQUENCE [LARGE SCALE GENOMIC DNA]</scope>
    <source>
        <strain evidence="1">CCNUC1</strain>
    </source>
</reference>
<organism evidence="1 2">
    <name type="scientific">Nostoc sphaeroides CCNUC1</name>
    <dbReference type="NCBI Taxonomy" id="2653204"/>
    <lineage>
        <taxon>Bacteria</taxon>
        <taxon>Bacillati</taxon>
        <taxon>Cyanobacteriota</taxon>
        <taxon>Cyanophyceae</taxon>
        <taxon>Nostocales</taxon>
        <taxon>Nostocaceae</taxon>
        <taxon>Nostoc</taxon>
    </lineage>
</organism>
<protein>
    <submittedName>
        <fullName evidence="1">Uncharacterized protein</fullName>
    </submittedName>
</protein>
<name>A0A5P8VZG2_9NOSO</name>
<proteinExistence type="predicted"/>